<dbReference type="AlphaFoldDB" id="U5EBN8"/>
<evidence type="ECO:0000256" key="4">
    <source>
        <dbReference type="ARBA" id="ARBA00022741"/>
    </source>
</evidence>
<feature type="transmembrane region" description="Helical" evidence="8">
    <location>
        <begin position="421"/>
        <end position="442"/>
    </location>
</feature>
<keyword evidence="8" id="KW-1133">Transmembrane helix</keyword>
<gene>
    <name evidence="10" type="ORF">NCAST_35_00590</name>
</gene>
<dbReference type="SUPFAM" id="SSF56112">
    <property type="entry name" value="Protein kinase-like (PK-like)"/>
    <property type="match status" value="1"/>
</dbReference>
<dbReference type="RefSeq" id="WP_022567305.1">
    <property type="nucleotide sequence ID" value="NZ_BAFO02000035.1"/>
</dbReference>
<accession>U5EBN8</accession>
<protein>
    <recommendedName>
        <fullName evidence="1">non-specific serine/threonine protein kinase</fullName>
        <ecNumber evidence="1">2.7.11.1</ecNumber>
    </recommendedName>
</protein>
<organism evidence="10 11">
    <name type="scientific">Nocardia asteroides NBRC 15531</name>
    <dbReference type="NCBI Taxonomy" id="1110697"/>
    <lineage>
        <taxon>Bacteria</taxon>
        <taxon>Bacillati</taxon>
        <taxon>Actinomycetota</taxon>
        <taxon>Actinomycetes</taxon>
        <taxon>Mycobacteriales</taxon>
        <taxon>Nocardiaceae</taxon>
        <taxon>Nocardia</taxon>
    </lineage>
</organism>
<evidence type="ECO:0000256" key="3">
    <source>
        <dbReference type="ARBA" id="ARBA00022679"/>
    </source>
</evidence>
<feature type="transmembrane region" description="Helical" evidence="8">
    <location>
        <begin position="514"/>
        <end position="535"/>
    </location>
</feature>
<evidence type="ECO:0000256" key="7">
    <source>
        <dbReference type="SAM" id="MobiDB-lite"/>
    </source>
</evidence>
<feature type="transmembrane region" description="Helical" evidence="8">
    <location>
        <begin position="387"/>
        <end position="409"/>
    </location>
</feature>
<feature type="transmembrane region" description="Helical" evidence="8">
    <location>
        <begin position="486"/>
        <end position="508"/>
    </location>
</feature>
<reference evidence="10 11" key="1">
    <citation type="journal article" date="2014" name="BMC Genomics">
        <title>Genome based analysis of type-I polyketide synthase and nonribosomal peptide synthetase gene clusters in seven strains of five representative Nocardia species.</title>
        <authorList>
            <person name="Komaki H."/>
            <person name="Ichikawa N."/>
            <person name="Hosoyama A."/>
            <person name="Takahashi-Nakaguchi A."/>
            <person name="Matsuzawa T."/>
            <person name="Suzuki K."/>
            <person name="Fujita N."/>
            <person name="Gonoi T."/>
        </authorList>
    </citation>
    <scope>NUCLEOTIDE SEQUENCE [LARGE SCALE GENOMIC DNA]</scope>
    <source>
        <strain evidence="10 11">NBRC 15531</strain>
    </source>
</reference>
<comment type="caution">
    <text evidence="10">The sequence shown here is derived from an EMBL/GenBank/DDBJ whole genome shotgun (WGS) entry which is preliminary data.</text>
</comment>
<dbReference type="GO" id="GO:0004674">
    <property type="term" value="F:protein serine/threonine kinase activity"/>
    <property type="evidence" value="ECO:0007669"/>
    <property type="project" value="UniProtKB-KW"/>
</dbReference>
<keyword evidence="8" id="KW-0472">Membrane</keyword>
<feature type="transmembrane region" description="Helical" evidence="8">
    <location>
        <begin position="454"/>
        <end position="474"/>
    </location>
</feature>
<sequence length="537" mass="57185">MGTVYLARHPRLPRQVALKVLNADLLGDNEIRLRFEREADLVAQLDHPNIVAVQDRGVEGPNLWIAMQYVPGSDAGTIGMVEPARAIRIITEIAAALDFAHGRGVLHRDVKPANILVSRPDPHLPERVLLADFGIARLRNDVNGLTQTGTFTATLAYASPEQLSGRMLDHRSDQYSLACTLFALLTGTTPFAATNPAVVIGSHLTAPPPRVSERRPGLPPELDRVLQRALAKDPNQRFASCTELAQAAAQAWSNRVAAPISRSAPAGAPRTNLHPGATPPRNRPPHAVPTQAPQRPASTGQGPQLFALWCAFFALALNAHGLDYWIAWYSETIVGPALSLAVLVPLLSASRWGHLIGSRTIFVAGLTICAVGSPLALAMGRESFSRSAISAVVVIAAAATMGNALAVLFSTRVPKPPDGRAAAVLAAAPLALTGAVELIYITTGDGWWSLWSNLYLLQLTIPPLALLALILLIAQTPGPRTGPQQAPVTWTLAGGAAALTAAAPIMSMQNEQALFMWMSLSLAVIFVALVIRLMMRP</sequence>
<feature type="transmembrane region" description="Helical" evidence="8">
    <location>
        <begin position="333"/>
        <end position="349"/>
    </location>
</feature>
<dbReference type="Pfam" id="PF00069">
    <property type="entry name" value="Pkinase"/>
    <property type="match status" value="1"/>
</dbReference>
<dbReference type="Gene3D" id="1.10.510.10">
    <property type="entry name" value="Transferase(Phosphotransferase) domain 1"/>
    <property type="match status" value="1"/>
</dbReference>
<dbReference type="PROSITE" id="PS00108">
    <property type="entry name" value="PROTEIN_KINASE_ST"/>
    <property type="match status" value="1"/>
</dbReference>
<evidence type="ECO:0000256" key="8">
    <source>
        <dbReference type="SAM" id="Phobius"/>
    </source>
</evidence>
<dbReference type="Gene3D" id="3.30.200.20">
    <property type="entry name" value="Phosphorylase Kinase, domain 1"/>
    <property type="match status" value="1"/>
</dbReference>
<evidence type="ECO:0000313" key="11">
    <source>
        <dbReference type="Proteomes" id="UP000017048"/>
    </source>
</evidence>
<dbReference type="EC" id="2.7.11.1" evidence="1"/>
<evidence type="ECO:0000256" key="2">
    <source>
        <dbReference type="ARBA" id="ARBA00022527"/>
    </source>
</evidence>
<dbReference type="Proteomes" id="UP000017048">
    <property type="component" value="Unassembled WGS sequence"/>
</dbReference>
<keyword evidence="4" id="KW-0547">Nucleotide-binding</keyword>
<dbReference type="GO" id="GO:0005524">
    <property type="term" value="F:ATP binding"/>
    <property type="evidence" value="ECO:0007669"/>
    <property type="project" value="UniProtKB-KW"/>
</dbReference>
<dbReference type="PROSITE" id="PS50011">
    <property type="entry name" value="PROTEIN_KINASE_DOM"/>
    <property type="match status" value="1"/>
</dbReference>
<dbReference type="PANTHER" id="PTHR43289:SF6">
    <property type="entry name" value="SERINE_THREONINE-PROTEIN KINASE NEKL-3"/>
    <property type="match status" value="1"/>
</dbReference>
<dbReference type="GeneID" id="91515274"/>
<name>U5EBN8_NOCAS</name>
<dbReference type="eggNOG" id="COG0515">
    <property type="taxonomic scope" value="Bacteria"/>
</dbReference>
<dbReference type="SMART" id="SM00220">
    <property type="entry name" value="S_TKc"/>
    <property type="match status" value="1"/>
</dbReference>
<keyword evidence="5" id="KW-0418">Kinase</keyword>
<keyword evidence="11" id="KW-1185">Reference proteome</keyword>
<proteinExistence type="predicted"/>
<keyword evidence="8" id="KW-0812">Transmembrane</keyword>
<keyword evidence="6" id="KW-0067">ATP-binding</keyword>
<dbReference type="PANTHER" id="PTHR43289">
    <property type="entry name" value="MITOGEN-ACTIVATED PROTEIN KINASE KINASE KINASE 20-RELATED"/>
    <property type="match status" value="1"/>
</dbReference>
<evidence type="ECO:0000256" key="6">
    <source>
        <dbReference type="ARBA" id="ARBA00022840"/>
    </source>
</evidence>
<keyword evidence="3" id="KW-0808">Transferase</keyword>
<feature type="transmembrane region" description="Helical" evidence="8">
    <location>
        <begin position="361"/>
        <end position="381"/>
    </location>
</feature>
<dbReference type="EMBL" id="BAFO02000035">
    <property type="protein sequence ID" value="GAD87537.1"/>
    <property type="molecule type" value="Genomic_DNA"/>
</dbReference>
<evidence type="ECO:0000259" key="9">
    <source>
        <dbReference type="PROSITE" id="PS50011"/>
    </source>
</evidence>
<dbReference type="OrthoDB" id="9762169at2"/>
<dbReference type="CDD" id="cd14014">
    <property type="entry name" value="STKc_PknB_like"/>
    <property type="match status" value="1"/>
</dbReference>
<dbReference type="InterPro" id="IPR008271">
    <property type="entry name" value="Ser/Thr_kinase_AS"/>
</dbReference>
<dbReference type="STRING" id="1824.SAMN05444423_103262"/>
<keyword evidence="2" id="KW-0723">Serine/threonine-protein kinase</keyword>
<dbReference type="InterPro" id="IPR000719">
    <property type="entry name" value="Prot_kinase_dom"/>
</dbReference>
<evidence type="ECO:0000256" key="1">
    <source>
        <dbReference type="ARBA" id="ARBA00012513"/>
    </source>
</evidence>
<evidence type="ECO:0000256" key="5">
    <source>
        <dbReference type="ARBA" id="ARBA00022777"/>
    </source>
</evidence>
<feature type="region of interest" description="Disordered" evidence="7">
    <location>
        <begin position="260"/>
        <end position="299"/>
    </location>
</feature>
<evidence type="ECO:0000313" key="10">
    <source>
        <dbReference type="EMBL" id="GAD87537.1"/>
    </source>
</evidence>
<dbReference type="InterPro" id="IPR011009">
    <property type="entry name" value="Kinase-like_dom_sf"/>
</dbReference>
<feature type="transmembrane region" description="Helical" evidence="8">
    <location>
        <begin position="305"/>
        <end position="327"/>
    </location>
</feature>
<feature type="domain" description="Protein kinase" evidence="9">
    <location>
        <begin position="1"/>
        <end position="253"/>
    </location>
</feature>